<reference evidence="1 2" key="1">
    <citation type="journal article" date="2019" name="Nat. Ecol. Evol.">
        <title>Megaphylogeny resolves global patterns of mushroom evolution.</title>
        <authorList>
            <person name="Varga T."/>
            <person name="Krizsan K."/>
            <person name="Foldi C."/>
            <person name="Dima B."/>
            <person name="Sanchez-Garcia M."/>
            <person name="Sanchez-Ramirez S."/>
            <person name="Szollosi G.J."/>
            <person name="Szarkandi J.G."/>
            <person name="Papp V."/>
            <person name="Albert L."/>
            <person name="Andreopoulos W."/>
            <person name="Angelini C."/>
            <person name="Antonin V."/>
            <person name="Barry K.W."/>
            <person name="Bougher N.L."/>
            <person name="Buchanan P."/>
            <person name="Buyck B."/>
            <person name="Bense V."/>
            <person name="Catcheside P."/>
            <person name="Chovatia M."/>
            <person name="Cooper J."/>
            <person name="Damon W."/>
            <person name="Desjardin D."/>
            <person name="Finy P."/>
            <person name="Geml J."/>
            <person name="Haridas S."/>
            <person name="Hughes K."/>
            <person name="Justo A."/>
            <person name="Karasinski D."/>
            <person name="Kautmanova I."/>
            <person name="Kiss B."/>
            <person name="Kocsube S."/>
            <person name="Kotiranta H."/>
            <person name="LaButti K.M."/>
            <person name="Lechner B.E."/>
            <person name="Liimatainen K."/>
            <person name="Lipzen A."/>
            <person name="Lukacs Z."/>
            <person name="Mihaltcheva S."/>
            <person name="Morgado L.N."/>
            <person name="Niskanen T."/>
            <person name="Noordeloos M.E."/>
            <person name="Ohm R.A."/>
            <person name="Ortiz-Santana B."/>
            <person name="Ovrebo C."/>
            <person name="Racz N."/>
            <person name="Riley R."/>
            <person name="Savchenko A."/>
            <person name="Shiryaev A."/>
            <person name="Soop K."/>
            <person name="Spirin V."/>
            <person name="Szebenyi C."/>
            <person name="Tomsovsky M."/>
            <person name="Tulloss R.E."/>
            <person name="Uehling J."/>
            <person name="Grigoriev I.V."/>
            <person name="Vagvolgyi C."/>
            <person name="Papp T."/>
            <person name="Martin F.M."/>
            <person name="Miettinen O."/>
            <person name="Hibbett D.S."/>
            <person name="Nagy L.G."/>
        </authorList>
    </citation>
    <scope>NUCLEOTIDE SEQUENCE [LARGE SCALE GENOMIC DNA]</scope>
    <source>
        <strain evidence="1 2">FP101781</strain>
    </source>
</reference>
<dbReference type="EMBL" id="QPFP01000029">
    <property type="protein sequence ID" value="TEB29068.1"/>
    <property type="molecule type" value="Genomic_DNA"/>
</dbReference>
<keyword evidence="2" id="KW-1185">Reference proteome</keyword>
<evidence type="ECO:0000313" key="2">
    <source>
        <dbReference type="Proteomes" id="UP000298030"/>
    </source>
</evidence>
<organism evidence="1 2">
    <name type="scientific">Coprinellus micaceus</name>
    <name type="common">Glistening ink-cap mushroom</name>
    <name type="synonym">Coprinus micaceus</name>
    <dbReference type="NCBI Taxonomy" id="71717"/>
    <lineage>
        <taxon>Eukaryota</taxon>
        <taxon>Fungi</taxon>
        <taxon>Dikarya</taxon>
        <taxon>Basidiomycota</taxon>
        <taxon>Agaricomycotina</taxon>
        <taxon>Agaricomycetes</taxon>
        <taxon>Agaricomycetidae</taxon>
        <taxon>Agaricales</taxon>
        <taxon>Agaricineae</taxon>
        <taxon>Psathyrellaceae</taxon>
        <taxon>Coprinellus</taxon>
    </lineage>
</organism>
<sequence>MALPPAELIPGSCWGLRLFLFSASNTHGFMEHPCLQCLSHSNRAARQRSHPHSTSPVPLLRHLSSHLNCTEHPQDPTPHLTPPYQPVSCVIRTSSP</sequence>
<protein>
    <submittedName>
        <fullName evidence="1">Uncharacterized protein</fullName>
    </submittedName>
</protein>
<evidence type="ECO:0000313" key="1">
    <source>
        <dbReference type="EMBL" id="TEB29068.1"/>
    </source>
</evidence>
<dbReference type="Proteomes" id="UP000298030">
    <property type="component" value="Unassembled WGS sequence"/>
</dbReference>
<accession>A0A4Y7T546</accession>
<proteinExistence type="predicted"/>
<gene>
    <name evidence="1" type="ORF">FA13DRAFT_1735171</name>
</gene>
<dbReference type="AlphaFoldDB" id="A0A4Y7T546"/>
<name>A0A4Y7T546_COPMI</name>
<comment type="caution">
    <text evidence="1">The sequence shown here is derived from an EMBL/GenBank/DDBJ whole genome shotgun (WGS) entry which is preliminary data.</text>
</comment>